<dbReference type="EMBL" id="KN730657">
    <property type="protein sequence ID" value="KIH60761.1"/>
    <property type="molecule type" value="Genomic_DNA"/>
</dbReference>
<proteinExistence type="predicted"/>
<sequence>MKPKNNRLRLRKRQEKLLNVIHHIRESAHLPHLEAKLQYFVKQLRVVRRVLRALHIALHQSEVLAEESVNSLLHTKVFEDYIRE</sequence>
<evidence type="ECO:0000313" key="1">
    <source>
        <dbReference type="EMBL" id="KIH60761.1"/>
    </source>
</evidence>
<keyword evidence="2" id="KW-1185">Reference proteome</keyword>
<evidence type="ECO:0000313" key="2">
    <source>
        <dbReference type="Proteomes" id="UP000054047"/>
    </source>
</evidence>
<dbReference type="AlphaFoldDB" id="A0A0C2GUB3"/>
<gene>
    <name evidence="1" type="ORF">ANCDUO_08977</name>
</gene>
<reference evidence="1 2" key="1">
    <citation type="submission" date="2013-12" db="EMBL/GenBank/DDBJ databases">
        <title>Draft genome of the parsitic nematode Ancylostoma duodenale.</title>
        <authorList>
            <person name="Mitreva M."/>
        </authorList>
    </citation>
    <scope>NUCLEOTIDE SEQUENCE [LARGE SCALE GENOMIC DNA]</scope>
    <source>
        <strain evidence="1 2">Zhejiang</strain>
    </source>
</reference>
<organism evidence="1 2">
    <name type="scientific">Ancylostoma duodenale</name>
    <dbReference type="NCBI Taxonomy" id="51022"/>
    <lineage>
        <taxon>Eukaryota</taxon>
        <taxon>Metazoa</taxon>
        <taxon>Ecdysozoa</taxon>
        <taxon>Nematoda</taxon>
        <taxon>Chromadorea</taxon>
        <taxon>Rhabditida</taxon>
        <taxon>Rhabditina</taxon>
        <taxon>Rhabditomorpha</taxon>
        <taxon>Strongyloidea</taxon>
        <taxon>Ancylostomatidae</taxon>
        <taxon>Ancylostomatinae</taxon>
        <taxon>Ancylostoma</taxon>
    </lineage>
</organism>
<accession>A0A0C2GUB3</accession>
<dbReference type="Proteomes" id="UP000054047">
    <property type="component" value="Unassembled WGS sequence"/>
</dbReference>
<name>A0A0C2GUB3_9BILA</name>
<dbReference type="OrthoDB" id="1910803at2759"/>
<protein>
    <submittedName>
        <fullName evidence="1">Uncharacterized protein</fullName>
    </submittedName>
</protein>